<name>A0A4S4DKD6_CAMSN</name>
<dbReference type="EMBL" id="SDRB02010986">
    <property type="protein sequence ID" value="THG03353.1"/>
    <property type="molecule type" value="Genomic_DNA"/>
</dbReference>
<dbReference type="InterPro" id="IPR032675">
    <property type="entry name" value="LRR_dom_sf"/>
</dbReference>
<organism evidence="3 4">
    <name type="scientific">Camellia sinensis var. sinensis</name>
    <name type="common">China tea</name>
    <dbReference type="NCBI Taxonomy" id="542762"/>
    <lineage>
        <taxon>Eukaryota</taxon>
        <taxon>Viridiplantae</taxon>
        <taxon>Streptophyta</taxon>
        <taxon>Embryophyta</taxon>
        <taxon>Tracheophyta</taxon>
        <taxon>Spermatophyta</taxon>
        <taxon>Magnoliopsida</taxon>
        <taxon>eudicotyledons</taxon>
        <taxon>Gunneridae</taxon>
        <taxon>Pentapetalae</taxon>
        <taxon>asterids</taxon>
        <taxon>Ericales</taxon>
        <taxon>Theaceae</taxon>
        <taxon>Camellia</taxon>
    </lineage>
</organism>
<evidence type="ECO:0000256" key="1">
    <source>
        <dbReference type="ARBA" id="ARBA00022821"/>
    </source>
</evidence>
<feature type="domain" description="Disease resistance protein At4g27190-like leucine-rich repeats" evidence="2">
    <location>
        <begin position="107"/>
        <end position="154"/>
    </location>
</feature>
<protein>
    <recommendedName>
        <fullName evidence="2">Disease resistance protein At4g27190-like leucine-rich repeats domain-containing protein</fullName>
    </recommendedName>
</protein>
<dbReference type="Proteomes" id="UP000306102">
    <property type="component" value="Unassembled WGS sequence"/>
</dbReference>
<dbReference type="PANTHER" id="PTHR33463">
    <property type="entry name" value="NB-ARC DOMAIN-CONTAINING PROTEIN-RELATED"/>
    <property type="match status" value="1"/>
</dbReference>
<evidence type="ECO:0000259" key="2">
    <source>
        <dbReference type="Pfam" id="PF23247"/>
    </source>
</evidence>
<dbReference type="InterPro" id="IPR057135">
    <property type="entry name" value="At4g27190-like_LRR"/>
</dbReference>
<keyword evidence="1" id="KW-0611">Plant defense</keyword>
<feature type="domain" description="Disease resistance protein At4g27190-like leucine-rich repeats" evidence="2">
    <location>
        <begin position="1"/>
        <end position="96"/>
    </location>
</feature>
<evidence type="ECO:0000313" key="4">
    <source>
        <dbReference type="Proteomes" id="UP000306102"/>
    </source>
</evidence>
<keyword evidence="4" id="KW-1185">Reference proteome</keyword>
<dbReference type="AlphaFoldDB" id="A0A4S4DKD6"/>
<dbReference type="Pfam" id="PF23247">
    <property type="entry name" value="LRR_RPS2"/>
    <property type="match status" value="2"/>
</dbReference>
<accession>A0A4S4DKD6</accession>
<dbReference type="SUPFAM" id="SSF52047">
    <property type="entry name" value="RNI-like"/>
    <property type="match status" value="1"/>
</dbReference>
<dbReference type="PANTHER" id="PTHR33463:SF218">
    <property type="entry name" value="DISEASE RESISTANCE PROTEIN RPS2-LIKE"/>
    <property type="match status" value="1"/>
</dbReference>
<evidence type="ECO:0000313" key="3">
    <source>
        <dbReference type="EMBL" id="THG03353.1"/>
    </source>
</evidence>
<proteinExistence type="predicted"/>
<dbReference type="Gene3D" id="3.80.10.10">
    <property type="entry name" value="Ribonuclease Inhibitor"/>
    <property type="match status" value="1"/>
</dbReference>
<dbReference type="InterPro" id="IPR050905">
    <property type="entry name" value="Plant_NBS-LRR"/>
</dbReference>
<comment type="caution">
    <text evidence="3">The sequence shown here is derived from an EMBL/GenBank/DDBJ whole genome shotgun (WGS) entry which is preliminary data.</text>
</comment>
<gene>
    <name evidence="3" type="ORF">TEA_000846</name>
</gene>
<reference evidence="3 4" key="1">
    <citation type="journal article" date="2018" name="Proc. Natl. Acad. Sci. U.S.A.">
        <title>Draft genome sequence of Camellia sinensis var. sinensis provides insights into the evolution of the tea genome and tea quality.</title>
        <authorList>
            <person name="Wei C."/>
            <person name="Yang H."/>
            <person name="Wang S."/>
            <person name="Zhao J."/>
            <person name="Liu C."/>
            <person name="Gao L."/>
            <person name="Xia E."/>
            <person name="Lu Y."/>
            <person name="Tai Y."/>
            <person name="She G."/>
            <person name="Sun J."/>
            <person name="Cao H."/>
            <person name="Tong W."/>
            <person name="Gao Q."/>
            <person name="Li Y."/>
            <person name="Deng W."/>
            <person name="Jiang X."/>
            <person name="Wang W."/>
            <person name="Chen Q."/>
            <person name="Zhang S."/>
            <person name="Li H."/>
            <person name="Wu J."/>
            <person name="Wang P."/>
            <person name="Li P."/>
            <person name="Shi C."/>
            <person name="Zheng F."/>
            <person name="Jian J."/>
            <person name="Huang B."/>
            <person name="Shan D."/>
            <person name="Shi M."/>
            <person name="Fang C."/>
            <person name="Yue Y."/>
            <person name="Li F."/>
            <person name="Li D."/>
            <person name="Wei S."/>
            <person name="Han B."/>
            <person name="Jiang C."/>
            <person name="Yin Y."/>
            <person name="Xia T."/>
            <person name="Zhang Z."/>
            <person name="Bennetzen J.L."/>
            <person name="Zhao S."/>
            <person name="Wan X."/>
        </authorList>
    </citation>
    <scope>NUCLEOTIDE SEQUENCE [LARGE SCALE GENOMIC DNA]</scope>
    <source>
        <strain evidence="4">cv. Shuchazao</strain>
        <tissue evidence="3">Leaf</tissue>
    </source>
</reference>
<sequence length="343" mass="37996">MLRSLEGVTIARCEKVMKIFWLPMGEEEHMPLSTLKKLRLEALPSLFSIWNSSKSLVRLQNLTVVEIRDCRFIKFIFPHSIAQSLQRLEIPKIKGCQFLKRIVQGDQTDHTQAVGFPNLKVLQVEDCTDLTSLFSVTTAQSLRQLKELTIVKCEQLVEIISHIKEGEEEEEENDEDILLPKVRSFEVRDLSSLKRLCSENFCVNLPALKELVVDRCPMMGMLAADAAAYGLQSASKTMKIQVDGQTLSATAVQKIFSGKLFSITPLLLGLHKGHHPLLNHGTLNPTGESDQIGTAQGGLGGWAAFCTALAITTDAGALCCSKIVEVMFVCVCCQALAAHMRLR</sequence>